<dbReference type="PANTHER" id="PTHR14218:SF10">
    <property type="entry name" value="PEPTIDASE S53 DOMAIN-CONTAINING PROTEIN"/>
    <property type="match status" value="1"/>
</dbReference>
<comment type="catalytic activity">
    <reaction evidence="1">
        <text>Release of an N-terminal tripeptide from a polypeptide.</text>
        <dbReference type="EC" id="3.4.14.10"/>
    </reaction>
</comment>
<evidence type="ECO:0000256" key="9">
    <source>
        <dbReference type="ARBA" id="ARBA00022729"/>
    </source>
</evidence>
<sequence>MPAQTLLRRTFPTIRNAHRSLSTTAPRLVSLPYSFLPANSLDPKPRTKGLTEIRGPYYAPVTKTYLDELLSDWGDYVDGIKFAGGAFSLMPEERLKGLIETAHKHNCYVSTGGFIERVLSASGGNKDVISKYLTTCKNMGFDVLELSSGFLSIPTEDWASLVEFTAAHGLKPKPEVGIQWGAGGDASVEELESAGTRDPKWLIDRANTFLQAGAYMIMIESEGITENVKAWRTDVISAVTSALPRDKIMFEAAEPDVFAYHIQNQGARANLFIDHSQIVQLACLRRGIWGTGSTFARVVTFEAPRTMGSLSAVGRLVVELAEISHASGSAARYLERVANELSTLPPGNKDVSVLTMQYNKNKDYYFREGSGVRIPALQVDMVRPGLLEIAVLLSLVISGCLGRPAAPDTPLTLKIALTQGNPSGLEDALYDVSTPSSSNYGRHLTKAEAAAYVSPTSETMSAITSWIRQNGLNATTMTPAGDWISIQTTAAQANTLFGANYNVYVHESTGKQVLRTLEYSIPEELTSHVTVVHPTIMFPKFSALSPVFSIQPKQRKQPRAEAVVDPPGASCNSTVTPACLRSLYGIPITPATESHNKLGVTGYFYNWADRADLQNFLIEYRPDMSSSTTYSLETLDGGSDPQDIDEASSEADLDIEYTVGIATDVPVIFISVGESNNDGDLDGSLDTIIYLLNQDSPPQVITTSYGDWETDVDEGMAANLCNAYAQLGARGVSLMFASGDGGVSGIQPISCTTFVPEFPSGCPYITSVGGTIGTNPESGVSFSAGGFSNYWARPFYQSTVVPEYLDYLGSTYSGLYNASGRGFPDVAAQARNFEIVTGGITELASGTSCASPTFASIISLLNDELIAAGKPPLGFLNPWLYSTAAFALTDITSGNNPGCNTTGFSATAGWDPVTGLGTPVFSKLKTAAGL</sequence>
<dbReference type="SUPFAM" id="SSF102110">
    <property type="entry name" value="(2r)-phospho-3-sulfolactate synthase ComA"/>
    <property type="match status" value="1"/>
</dbReference>
<feature type="binding site" evidence="16">
    <location>
        <position position="911"/>
    </location>
    <ligand>
        <name>Ca(2+)</name>
        <dbReference type="ChEBI" id="CHEBI:29108"/>
    </ligand>
</feature>
<dbReference type="InterPro" id="IPR036112">
    <property type="entry name" value="ComA_synth_sf"/>
</dbReference>
<evidence type="ECO:0000256" key="15">
    <source>
        <dbReference type="ARBA" id="ARBA00023180"/>
    </source>
</evidence>
<evidence type="ECO:0000256" key="2">
    <source>
        <dbReference type="ARBA" id="ARBA00002451"/>
    </source>
</evidence>
<keyword evidence="13" id="KW-0843">Virulence</keyword>
<comment type="function">
    <text evidence="2">Secreted tripeptidyl-peptidase which degrades proteins at acidic pHs and is involved in virulence.</text>
</comment>
<feature type="binding site" evidence="16">
    <location>
        <position position="891"/>
    </location>
    <ligand>
        <name>Ca(2+)</name>
        <dbReference type="ChEBI" id="CHEBI:29108"/>
    </ligand>
</feature>
<dbReference type="CDD" id="cd11377">
    <property type="entry name" value="Pro-peptidase_S53"/>
    <property type="match status" value="1"/>
</dbReference>
<dbReference type="GO" id="GO:0006508">
    <property type="term" value="P:proteolysis"/>
    <property type="evidence" value="ECO:0007669"/>
    <property type="project" value="UniProtKB-KW"/>
</dbReference>
<keyword evidence="9" id="KW-0732">Signal</keyword>
<evidence type="ECO:0000256" key="6">
    <source>
        <dbReference type="ARBA" id="ARBA00022525"/>
    </source>
</evidence>
<dbReference type="InterPro" id="IPR036852">
    <property type="entry name" value="Peptidase_S8/S53_dom_sf"/>
</dbReference>
<reference evidence="18 19" key="1">
    <citation type="submission" date="2019-01" db="EMBL/GenBank/DDBJ databases">
        <title>Genome sequencing of the rare red list fungi Fomitopsis rosea.</title>
        <authorList>
            <person name="Buettner E."/>
            <person name="Kellner H."/>
        </authorList>
    </citation>
    <scope>NUCLEOTIDE SEQUENCE [LARGE SCALE GENOMIC DNA]</scope>
    <source>
        <strain evidence="18 19">DSM 105464</strain>
    </source>
</reference>
<feature type="domain" description="Peptidase S53" evidence="17">
    <location>
        <begin position="574"/>
        <end position="930"/>
    </location>
</feature>
<evidence type="ECO:0000313" key="19">
    <source>
        <dbReference type="Proteomes" id="UP000298390"/>
    </source>
</evidence>
<dbReference type="FunFam" id="3.40.50.200:FF:000015">
    <property type="entry name" value="Tripeptidyl peptidase A"/>
    <property type="match status" value="1"/>
</dbReference>
<dbReference type="EMBL" id="SEKV01000317">
    <property type="protein sequence ID" value="TFY59168.1"/>
    <property type="molecule type" value="Genomic_DNA"/>
</dbReference>
<keyword evidence="12 16" id="KW-0106">Calcium</keyword>
<dbReference type="InterPro" id="IPR003830">
    <property type="entry name" value="ComA_synth"/>
</dbReference>
<dbReference type="EC" id="3.4.14.10" evidence="5"/>
<protein>
    <recommendedName>
        <fullName evidence="5">tripeptidyl-peptidase II</fullName>
        <ecNumber evidence="5">3.4.14.10</ecNumber>
    </recommendedName>
</protein>
<evidence type="ECO:0000256" key="4">
    <source>
        <dbReference type="ARBA" id="ARBA00010424"/>
    </source>
</evidence>
<dbReference type="PROSITE" id="PS51695">
    <property type="entry name" value="SEDOLISIN"/>
    <property type="match status" value="1"/>
</dbReference>
<dbReference type="Gene3D" id="3.20.20.70">
    <property type="entry name" value="Aldolase class I"/>
    <property type="match status" value="1"/>
</dbReference>
<gene>
    <name evidence="18" type="ORF">EVJ58_g5951</name>
</gene>
<keyword evidence="10 16" id="KW-0378">Hydrolase</keyword>
<evidence type="ECO:0000256" key="12">
    <source>
        <dbReference type="ARBA" id="ARBA00022837"/>
    </source>
</evidence>
<evidence type="ECO:0000256" key="1">
    <source>
        <dbReference type="ARBA" id="ARBA00001910"/>
    </source>
</evidence>
<dbReference type="Pfam" id="PF09286">
    <property type="entry name" value="Pro-kuma_activ"/>
    <property type="match status" value="1"/>
</dbReference>
<dbReference type="GO" id="GO:0046872">
    <property type="term" value="F:metal ion binding"/>
    <property type="evidence" value="ECO:0007669"/>
    <property type="project" value="UniProtKB-UniRule"/>
</dbReference>
<dbReference type="InterPro" id="IPR013785">
    <property type="entry name" value="Aldolase_TIM"/>
</dbReference>
<dbReference type="GO" id="GO:0008240">
    <property type="term" value="F:tripeptidyl-peptidase activity"/>
    <property type="evidence" value="ECO:0007669"/>
    <property type="project" value="UniProtKB-EC"/>
</dbReference>
<evidence type="ECO:0000256" key="11">
    <source>
        <dbReference type="ARBA" id="ARBA00022825"/>
    </source>
</evidence>
<evidence type="ECO:0000256" key="8">
    <source>
        <dbReference type="ARBA" id="ARBA00022723"/>
    </source>
</evidence>
<dbReference type="InterPro" id="IPR050819">
    <property type="entry name" value="Tripeptidyl-peptidase_I"/>
</dbReference>
<keyword evidence="7 16" id="KW-0645">Protease</keyword>
<dbReference type="InterPro" id="IPR030400">
    <property type="entry name" value="Sedolisin_dom"/>
</dbReference>
<proteinExistence type="inferred from homology"/>
<evidence type="ECO:0000256" key="10">
    <source>
        <dbReference type="ARBA" id="ARBA00022801"/>
    </source>
</evidence>
<evidence type="ECO:0000313" key="18">
    <source>
        <dbReference type="EMBL" id="TFY59168.1"/>
    </source>
</evidence>
<dbReference type="SUPFAM" id="SSF54897">
    <property type="entry name" value="Protease propeptides/inhibitors"/>
    <property type="match status" value="1"/>
</dbReference>
<keyword evidence="15" id="KW-0325">Glycoprotein</keyword>
<keyword evidence="14" id="KW-0865">Zymogen</keyword>
<feature type="active site" description="Charge relay system" evidence="16">
    <location>
        <position position="650"/>
    </location>
</feature>
<evidence type="ECO:0000256" key="14">
    <source>
        <dbReference type="ARBA" id="ARBA00023145"/>
    </source>
</evidence>
<name>A0A4Y9YBA1_9APHY</name>
<dbReference type="InterPro" id="IPR015366">
    <property type="entry name" value="S53_propep"/>
</dbReference>
<accession>A0A4Y9YBA1</accession>
<dbReference type="Proteomes" id="UP000298390">
    <property type="component" value="Unassembled WGS sequence"/>
</dbReference>
<keyword evidence="6" id="KW-0964">Secreted</keyword>
<comment type="cofactor">
    <cofactor evidence="16">
        <name>Ca(2+)</name>
        <dbReference type="ChEBI" id="CHEBI:29108"/>
    </cofactor>
    <text evidence="16">Binds 1 Ca(2+) ion per subunit.</text>
</comment>
<evidence type="ECO:0000256" key="13">
    <source>
        <dbReference type="ARBA" id="ARBA00023026"/>
    </source>
</evidence>
<evidence type="ECO:0000256" key="16">
    <source>
        <dbReference type="PROSITE-ProRule" id="PRU01032"/>
    </source>
</evidence>
<dbReference type="CDD" id="cd04056">
    <property type="entry name" value="Peptidases_S53"/>
    <property type="match status" value="1"/>
</dbReference>
<dbReference type="GO" id="GO:0004252">
    <property type="term" value="F:serine-type endopeptidase activity"/>
    <property type="evidence" value="ECO:0007669"/>
    <property type="project" value="UniProtKB-UniRule"/>
</dbReference>
<dbReference type="Pfam" id="PF02679">
    <property type="entry name" value="ComA"/>
    <property type="match status" value="1"/>
</dbReference>
<dbReference type="SMART" id="SM00944">
    <property type="entry name" value="Pro-kuma_activ"/>
    <property type="match status" value="1"/>
</dbReference>
<keyword evidence="8 16" id="KW-0479">Metal-binding</keyword>
<dbReference type="InterPro" id="IPR000209">
    <property type="entry name" value="Peptidase_S8/S53_dom"/>
</dbReference>
<comment type="subcellular location">
    <subcellularLocation>
        <location evidence="3">Secreted</location>
        <location evidence="3">Extracellular space</location>
    </subcellularLocation>
</comment>
<feature type="active site" description="Charge relay system" evidence="16">
    <location>
        <position position="654"/>
    </location>
</feature>
<dbReference type="Gene3D" id="3.40.50.200">
    <property type="entry name" value="Peptidase S8/S53 domain"/>
    <property type="match status" value="1"/>
</dbReference>
<dbReference type="PANTHER" id="PTHR14218">
    <property type="entry name" value="PROTEASE S8 TRIPEPTIDYL PEPTIDASE I CLN2"/>
    <property type="match status" value="1"/>
</dbReference>
<feature type="binding site" evidence="16">
    <location>
        <position position="909"/>
    </location>
    <ligand>
        <name>Ca(2+)</name>
        <dbReference type="ChEBI" id="CHEBI:29108"/>
    </ligand>
</feature>
<comment type="similarity">
    <text evidence="4">Belongs to the phosphosulfolactate synthase family.</text>
</comment>
<dbReference type="STRING" id="34475.A0A4Y9YBA1"/>
<organism evidence="18 19">
    <name type="scientific">Rhodofomes roseus</name>
    <dbReference type="NCBI Taxonomy" id="34475"/>
    <lineage>
        <taxon>Eukaryota</taxon>
        <taxon>Fungi</taxon>
        <taxon>Dikarya</taxon>
        <taxon>Basidiomycota</taxon>
        <taxon>Agaricomycotina</taxon>
        <taxon>Agaricomycetes</taxon>
        <taxon>Polyporales</taxon>
        <taxon>Rhodofomes</taxon>
    </lineage>
</organism>
<feature type="binding site" evidence="16">
    <location>
        <position position="890"/>
    </location>
    <ligand>
        <name>Ca(2+)</name>
        <dbReference type="ChEBI" id="CHEBI:29108"/>
    </ligand>
</feature>
<dbReference type="Pfam" id="PF00082">
    <property type="entry name" value="Peptidase_S8"/>
    <property type="match status" value="1"/>
</dbReference>
<dbReference type="SUPFAM" id="SSF52743">
    <property type="entry name" value="Subtilisin-like"/>
    <property type="match status" value="1"/>
</dbReference>
<comment type="caution">
    <text evidence="18">The sequence shown here is derived from an EMBL/GenBank/DDBJ whole genome shotgun (WGS) entry which is preliminary data.</text>
</comment>
<feature type="active site" description="Charge relay system" evidence="16">
    <location>
        <position position="848"/>
    </location>
</feature>
<dbReference type="GO" id="GO:0005576">
    <property type="term" value="C:extracellular region"/>
    <property type="evidence" value="ECO:0007669"/>
    <property type="project" value="UniProtKB-SubCell"/>
</dbReference>
<evidence type="ECO:0000256" key="7">
    <source>
        <dbReference type="ARBA" id="ARBA00022670"/>
    </source>
</evidence>
<dbReference type="AlphaFoldDB" id="A0A4Y9YBA1"/>
<keyword evidence="11 16" id="KW-0720">Serine protease</keyword>
<evidence type="ECO:0000259" key="17">
    <source>
        <dbReference type="PROSITE" id="PS51695"/>
    </source>
</evidence>
<evidence type="ECO:0000256" key="3">
    <source>
        <dbReference type="ARBA" id="ARBA00004239"/>
    </source>
</evidence>
<evidence type="ECO:0000256" key="5">
    <source>
        <dbReference type="ARBA" id="ARBA00012462"/>
    </source>
</evidence>